<organism evidence="1">
    <name type="scientific">Mariniphaga anaerophila</name>
    <dbReference type="NCBI Taxonomy" id="1484053"/>
    <lineage>
        <taxon>Bacteria</taxon>
        <taxon>Pseudomonadati</taxon>
        <taxon>Bacteroidota</taxon>
        <taxon>Bacteroidia</taxon>
        <taxon>Marinilabiliales</taxon>
        <taxon>Prolixibacteraceae</taxon>
        <taxon>Mariniphaga</taxon>
    </lineage>
</organism>
<evidence type="ECO:0000313" key="1">
    <source>
        <dbReference type="EMBL" id="HDR53012.1"/>
    </source>
</evidence>
<sequence>MECATKSRIKNTVDEVRRTSFEEKINSSEEKINCFLDALLDFKGMLKEKSSKILNLADKLEEITWFNIDDDECLMLLNDLIAQSKDLHSTLIRNYTHFAALKTKGIAKEEIKAHKASIDDFKESFTDLESVFFFLPKMPQFKETTRELSLL</sequence>
<name>A0A831LU76_9BACT</name>
<dbReference type="EMBL" id="DSDK01000872">
    <property type="protein sequence ID" value="HDR53012.1"/>
    <property type="molecule type" value="Genomic_DNA"/>
</dbReference>
<gene>
    <name evidence="1" type="ORF">ENN90_15560</name>
</gene>
<accession>A0A831LU76</accession>
<dbReference type="AlphaFoldDB" id="A0A831LU76"/>
<comment type="caution">
    <text evidence="1">The sequence shown here is derived from an EMBL/GenBank/DDBJ whole genome shotgun (WGS) entry which is preliminary data.</text>
</comment>
<reference evidence="1" key="1">
    <citation type="journal article" date="2020" name="mSystems">
        <title>Genome- and Community-Level Interaction Insights into Carbon Utilization and Element Cycling Functions of Hydrothermarchaeota in Hydrothermal Sediment.</title>
        <authorList>
            <person name="Zhou Z."/>
            <person name="Liu Y."/>
            <person name="Xu W."/>
            <person name="Pan J."/>
            <person name="Luo Z.H."/>
            <person name="Li M."/>
        </authorList>
    </citation>
    <scope>NUCLEOTIDE SEQUENCE [LARGE SCALE GENOMIC DNA]</scope>
    <source>
        <strain evidence="1">SpSt-1217</strain>
    </source>
</reference>
<proteinExistence type="predicted"/>
<protein>
    <submittedName>
        <fullName evidence="1">Uncharacterized protein</fullName>
    </submittedName>
</protein>
<dbReference type="Proteomes" id="UP000886047">
    <property type="component" value="Unassembled WGS sequence"/>
</dbReference>